<organism evidence="1">
    <name type="scientific">viral metagenome</name>
    <dbReference type="NCBI Taxonomy" id="1070528"/>
    <lineage>
        <taxon>unclassified sequences</taxon>
        <taxon>metagenomes</taxon>
        <taxon>organismal metagenomes</taxon>
    </lineage>
</organism>
<dbReference type="EMBL" id="MT142907">
    <property type="protein sequence ID" value="QJA90348.1"/>
    <property type="molecule type" value="Genomic_DNA"/>
</dbReference>
<protein>
    <submittedName>
        <fullName evidence="1">Uncharacterized protein</fullName>
    </submittedName>
</protein>
<reference evidence="1" key="1">
    <citation type="submission" date="2020-03" db="EMBL/GenBank/DDBJ databases">
        <title>The deep terrestrial virosphere.</title>
        <authorList>
            <person name="Holmfeldt K."/>
            <person name="Nilsson E."/>
            <person name="Simone D."/>
            <person name="Lopez-Fernandez M."/>
            <person name="Wu X."/>
            <person name="de Brujin I."/>
            <person name="Lundin D."/>
            <person name="Andersson A."/>
            <person name="Bertilsson S."/>
            <person name="Dopson M."/>
        </authorList>
    </citation>
    <scope>NUCLEOTIDE SEQUENCE</scope>
    <source>
        <strain evidence="1">MM415A00210</strain>
        <strain evidence="2">MM415B02390</strain>
    </source>
</reference>
<proteinExistence type="predicted"/>
<evidence type="ECO:0000313" key="1">
    <source>
        <dbReference type="EMBL" id="QJA84332.1"/>
    </source>
</evidence>
<gene>
    <name evidence="1" type="ORF">MM415A00210_0057</name>
    <name evidence="2" type="ORF">MM415B02390_0003</name>
</gene>
<dbReference type="EMBL" id="MT142527">
    <property type="protein sequence ID" value="QJA84332.1"/>
    <property type="molecule type" value="Genomic_DNA"/>
</dbReference>
<sequence>MFYNGGFMGKIKGQKEYEKFLEGASLTRKQAILAQCYACNGENESKADCQGKSCPLYRFQPYRGLKNTEDGSFKAHRTNGIKVGEA</sequence>
<dbReference type="AlphaFoldDB" id="A0A6M3KR31"/>
<name>A0A6M3KR31_9ZZZZ</name>
<accession>A0A6M3KR31</accession>
<evidence type="ECO:0000313" key="2">
    <source>
        <dbReference type="EMBL" id="QJA90348.1"/>
    </source>
</evidence>